<name>A0A8S5L4W3_9VIRU</name>
<evidence type="ECO:0000256" key="5">
    <source>
        <dbReference type="ARBA" id="ARBA00022741"/>
    </source>
</evidence>
<dbReference type="Proteomes" id="UP000678184">
    <property type="component" value="Segment"/>
</dbReference>
<feature type="binding site" evidence="9">
    <location>
        <position position="239"/>
    </location>
    <ligand>
        <name>Mg(2+)</name>
        <dbReference type="ChEBI" id="CHEBI:18420"/>
        <label>2</label>
    </ligand>
</feature>
<reference evidence="11" key="1">
    <citation type="submission" date="2020-09" db="EMBL/GenBank/DDBJ databases">
        <title>Leviviricetes taxonomy.</title>
        <authorList>
            <person name="Stockdale S.R."/>
            <person name="Callanan J."/>
            <person name="Adriaenssens E.M."/>
            <person name="Kuhn J.H."/>
            <person name="Rumnieks J."/>
            <person name="Shkoporov A."/>
            <person name="Draper L.A."/>
            <person name="Ross P."/>
            <person name="Hill C."/>
        </authorList>
    </citation>
    <scope>NUCLEOTIDE SEQUENCE</scope>
</reference>
<evidence type="ECO:0000256" key="2">
    <source>
        <dbReference type="ARBA" id="ARBA00022484"/>
    </source>
</evidence>
<dbReference type="GO" id="GO:0003968">
    <property type="term" value="F:RNA-directed RNA polymerase activity"/>
    <property type="evidence" value="ECO:0007669"/>
    <property type="project" value="UniProtKB-KW"/>
</dbReference>
<gene>
    <name evidence="11" type="primary">SRR7976323_2_4</name>
</gene>
<dbReference type="InterPro" id="IPR005093">
    <property type="entry name" value="RNArep_beta"/>
</dbReference>
<dbReference type="EMBL" id="BK014190">
    <property type="protein sequence ID" value="DAD52736.1"/>
    <property type="molecule type" value="Genomic_RNA"/>
</dbReference>
<protein>
    <recommendedName>
        <fullName evidence="1">RNA-directed RNA polymerase</fullName>
        <ecNumber evidence="1">2.7.7.48</ecNumber>
    </recommendedName>
    <alternativeName>
        <fullName evidence="7">RNA replicase beta chain</fullName>
    </alternativeName>
</protein>
<keyword evidence="12" id="KW-1185">Reference proteome</keyword>
<dbReference type="GeneID" id="80398694"/>
<proteinExistence type="predicted"/>
<dbReference type="PROSITE" id="PS50522">
    <property type="entry name" value="RDRP_PHAGE"/>
    <property type="match status" value="1"/>
</dbReference>
<comment type="cofactor">
    <cofactor evidence="9">
        <name>Mg(2+)</name>
        <dbReference type="ChEBI" id="CHEBI:18420"/>
    </cofactor>
    <text evidence="9">Binds 2 Mg(2+) per subunit.</text>
</comment>
<dbReference type="GO" id="GO:0046872">
    <property type="term" value="F:metal ion binding"/>
    <property type="evidence" value="ECO:0007669"/>
    <property type="project" value="UniProtKB-KW"/>
</dbReference>
<keyword evidence="9" id="KW-0479">Metal-binding</keyword>
<evidence type="ECO:0000313" key="12">
    <source>
        <dbReference type="Proteomes" id="UP000678184"/>
    </source>
</evidence>
<evidence type="ECO:0000313" key="11">
    <source>
        <dbReference type="EMBL" id="DAD52736.1"/>
    </source>
</evidence>
<evidence type="ECO:0000259" key="10">
    <source>
        <dbReference type="PROSITE" id="PS50522"/>
    </source>
</evidence>
<evidence type="ECO:0000256" key="8">
    <source>
        <dbReference type="ARBA" id="ARBA00048744"/>
    </source>
</evidence>
<keyword evidence="3" id="KW-0808">Transferase</keyword>
<dbReference type="InterPro" id="IPR007096">
    <property type="entry name" value="RNA-dir_Rpol_cat_phage"/>
</dbReference>
<evidence type="ECO:0000256" key="1">
    <source>
        <dbReference type="ARBA" id="ARBA00012494"/>
    </source>
</evidence>
<keyword evidence="4" id="KW-0548">Nucleotidyltransferase</keyword>
<evidence type="ECO:0000256" key="7">
    <source>
        <dbReference type="ARBA" id="ARBA00030248"/>
    </source>
</evidence>
<keyword evidence="2 11" id="KW-0696">RNA-directed RNA polymerase</keyword>
<dbReference type="SUPFAM" id="SSF56672">
    <property type="entry name" value="DNA/RNA polymerases"/>
    <property type="match status" value="1"/>
</dbReference>
<dbReference type="KEGG" id="vg:80398694"/>
<accession>A0A8S5L4W3</accession>
<evidence type="ECO:0000256" key="4">
    <source>
        <dbReference type="ARBA" id="ARBA00022695"/>
    </source>
</evidence>
<dbReference type="GO" id="GO:0039694">
    <property type="term" value="P:viral RNA genome replication"/>
    <property type="evidence" value="ECO:0007669"/>
    <property type="project" value="InterPro"/>
</dbReference>
<dbReference type="GO" id="GO:0000166">
    <property type="term" value="F:nucleotide binding"/>
    <property type="evidence" value="ECO:0007669"/>
    <property type="project" value="UniProtKB-KW"/>
</dbReference>
<organism evidence="11 12">
    <name type="scientific">ssRNA phage SRR7976323_2</name>
    <dbReference type="NCBI Taxonomy" id="2786689"/>
    <lineage>
        <taxon>Viruses</taxon>
        <taxon>Riboviria</taxon>
        <taxon>Orthornavirae</taxon>
        <taxon>Lenarviricota</taxon>
        <taxon>Leviviricetes</taxon>
        <taxon>Norzivirales</taxon>
        <taxon>Fiersviridae</taxon>
        <taxon>Eahsevirus</taxon>
        <taxon>Eahsevirus limihabitans</taxon>
        <taxon>Nihucivirus limihabitans</taxon>
    </lineage>
</organism>
<keyword evidence="6" id="KW-0693">Viral RNA replication</keyword>
<evidence type="ECO:0000256" key="6">
    <source>
        <dbReference type="ARBA" id="ARBA00022953"/>
    </source>
</evidence>
<keyword evidence="5" id="KW-0547">Nucleotide-binding</keyword>
<dbReference type="EC" id="2.7.7.48" evidence="1"/>
<feature type="binding site" evidence="9">
    <location>
        <position position="322"/>
    </location>
    <ligand>
        <name>Mg(2+)</name>
        <dbReference type="ChEBI" id="CHEBI:18420"/>
        <label>2</label>
    </ligand>
</feature>
<dbReference type="Pfam" id="PF03431">
    <property type="entry name" value="RNA_replicase_B"/>
    <property type="match status" value="1"/>
</dbReference>
<evidence type="ECO:0000256" key="3">
    <source>
        <dbReference type="ARBA" id="ARBA00022679"/>
    </source>
</evidence>
<feature type="domain" description="RdRp catalytic" evidence="10">
    <location>
        <begin position="224"/>
        <end position="354"/>
    </location>
</feature>
<keyword evidence="9" id="KW-0460">Magnesium</keyword>
<feature type="binding site" evidence="9">
    <location>
        <position position="323"/>
    </location>
    <ligand>
        <name>Mg(2+)</name>
        <dbReference type="ChEBI" id="CHEBI:18420"/>
        <label>2</label>
    </ligand>
</feature>
<evidence type="ECO:0000256" key="9">
    <source>
        <dbReference type="PIRSR" id="PIRSR605093-1"/>
    </source>
</evidence>
<dbReference type="InterPro" id="IPR043502">
    <property type="entry name" value="DNA/RNA_pol_sf"/>
</dbReference>
<dbReference type="RefSeq" id="YP_010769624.1">
    <property type="nucleotide sequence ID" value="NC_074029.1"/>
</dbReference>
<sequence length="514" mass="58192">MIRQHKHKFAVELPHQFDNLGFIRELQDSIPDSVKGTYLRQELLSKYNGPGTASAVERRTAAIVKWQKIERNNAKTNQRLLLGGDLGWTSSDLFFEHVRKVTGKILGQLVYPDVLTNSVHTNGASVGVKRGPLAALTKLGQESLISMSGVKHWLAAFSGTLLSSQTLVPTESSQLFTVPKNSEIDRVAAKEPSGNMLLQRSVGMHIARRLRRFGVDLRDQRVNQRLSGEAVKRGLATIDLSAASDSITHQLVIQCLPFDWYWLLDDLRVKSTLVDGHLHELEMFSSMGNGFTFELESLLFYAITRVCLELSNLKGIVSVYGDDIIAPCAVVPRLRRLLAFLGFKMNPKKTNYKGLYRESCGAHWWNGYDIRPFYIRRPVTTVLDLMNILNRVFHWDSNGNCDFFFTEELAMFHLKYREFVPKVLWGGTSTDDPTSLVTGHRPRKRLVPITTACSISQPSMQSSAYLYWQLARSRVSLPLEVKPRREVAYKVVRHSCSFGALVTNPYLILGRDEY</sequence>
<comment type="catalytic activity">
    <reaction evidence="8">
        <text>RNA(n) + a ribonucleoside 5'-triphosphate = RNA(n+1) + diphosphate</text>
        <dbReference type="Rhea" id="RHEA:21248"/>
        <dbReference type="Rhea" id="RHEA-COMP:14527"/>
        <dbReference type="Rhea" id="RHEA-COMP:17342"/>
        <dbReference type="ChEBI" id="CHEBI:33019"/>
        <dbReference type="ChEBI" id="CHEBI:61557"/>
        <dbReference type="ChEBI" id="CHEBI:140395"/>
        <dbReference type="EC" id="2.7.7.48"/>
    </reaction>
</comment>